<keyword evidence="9" id="KW-0723">Serine/threonine-protein kinase</keyword>
<dbReference type="InterPro" id="IPR032675">
    <property type="entry name" value="LRR_dom_sf"/>
</dbReference>
<accession>B8BJD0</accession>
<dbReference type="FunFam" id="1.10.510.10:FF:000358">
    <property type="entry name" value="Putative leucine-rich repeat receptor-like serine/threonine-protein kinase"/>
    <property type="match status" value="1"/>
</dbReference>
<evidence type="ECO:0000256" key="3">
    <source>
        <dbReference type="ARBA" id="ARBA00004162"/>
    </source>
</evidence>
<dbReference type="SMART" id="SM00220">
    <property type="entry name" value="S_TKc"/>
    <property type="match status" value="1"/>
</dbReference>
<dbReference type="InterPro" id="IPR017441">
    <property type="entry name" value="Protein_kinase_ATP_BS"/>
</dbReference>
<gene>
    <name evidence="35" type="ORF">OsI_35301</name>
</gene>
<dbReference type="InterPro" id="IPR000719">
    <property type="entry name" value="Prot_kinase_dom"/>
</dbReference>
<evidence type="ECO:0000256" key="22">
    <source>
        <dbReference type="ARBA" id="ARBA00022989"/>
    </source>
</evidence>
<comment type="function">
    <text evidence="29">The processed protein kinase Xa21 chain released by protein cleavage after X.oryzae pv. oryzae protein Ax21 detection translocates into the nucleus where it can bind and regulate WRKY62, a transcription factor. Confers resistance to the bacterial pathogen X.oryzae pv. oryzae (Xoo).</text>
</comment>
<dbReference type="InterPro" id="IPR008271">
    <property type="entry name" value="Ser/Thr_kinase_AS"/>
</dbReference>
<evidence type="ECO:0000256" key="18">
    <source>
        <dbReference type="ARBA" id="ARBA00022777"/>
    </source>
</evidence>
<dbReference type="GO" id="GO:0006952">
    <property type="term" value="P:defense response"/>
    <property type="evidence" value="ECO:0007669"/>
    <property type="project" value="UniProtKB-KW"/>
</dbReference>
<dbReference type="InterPro" id="IPR011009">
    <property type="entry name" value="Kinase-like_dom_sf"/>
</dbReference>
<feature type="binding site" evidence="31">
    <location>
        <position position="457"/>
    </location>
    <ligand>
        <name>ATP</name>
        <dbReference type="ChEBI" id="CHEBI:30616"/>
    </ligand>
</feature>
<dbReference type="InterPro" id="IPR003591">
    <property type="entry name" value="Leu-rich_rpt_typical-subtyp"/>
</dbReference>
<keyword evidence="19" id="KW-0611">Plant defense</keyword>
<dbReference type="FunFam" id="3.80.10.10:FF:000111">
    <property type="entry name" value="LRR receptor-like serine/threonine-protein kinase ERECTA"/>
    <property type="match status" value="1"/>
</dbReference>
<feature type="transmembrane region" description="Helical" evidence="32">
    <location>
        <begin position="371"/>
        <end position="395"/>
    </location>
</feature>
<evidence type="ECO:0000256" key="29">
    <source>
        <dbReference type="ARBA" id="ARBA00056628"/>
    </source>
</evidence>
<evidence type="ECO:0000256" key="23">
    <source>
        <dbReference type="ARBA" id="ARBA00023136"/>
    </source>
</evidence>
<comment type="similarity">
    <text evidence="6">Belongs to the RLP family.</text>
</comment>
<evidence type="ECO:0000256" key="27">
    <source>
        <dbReference type="ARBA" id="ARBA00048679"/>
    </source>
</evidence>
<reference evidence="35 36" key="1">
    <citation type="journal article" date="2005" name="PLoS Biol.">
        <title>The genomes of Oryza sativa: a history of duplications.</title>
        <authorList>
            <person name="Yu J."/>
            <person name="Wang J."/>
            <person name="Lin W."/>
            <person name="Li S."/>
            <person name="Li H."/>
            <person name="Zhou J."/>
            <person name="Ni P."/>
            <person name="Dong W."/>
            <person name="Hu S."/>
            <person name="Zeng C."/>
            <person name="Zhang J."/>
            <person name="Zhang Y."/>
            <person name="Li R."/>
            <person name="Xu Z."/>
            <person name="Li S."/>
            <person name="Li X."/>
            <person name="Zheng H."/>
            <person name="Cong L."/>
            <person name="Lin L."/>
            <person name="Yin J."/>
            <person name="Geng J."/>
            <person name="Li G."/>
            <person name="Shi J."/>
            <person name="Liu J."/>
            <person name="Lv H."/>
            <person name="Li J."/>
            <person name="Wang J."/>
            <person name="Deng Y."/>
            <person name="Ran L."/>
            <person name="Shi X."/>
            <person name="Wang X."/>
            <person name="Wu Q."/>
            <person name="Li C."/>
            <person name="Ren X."/>
            <person name="Wang J."/>
            <person name="Wang X."/>
            <person name="Li D."/>
            <person name="Liu D."/>
            <person name="Zhang X."/>
            <person name="Ji Z."/>
            <person name="Zhao W."/>
            <person name="Sun Y."/>
            <person name="Zhang Z."/>
            <person name="Bao J."/>
            <person name="Han Y."/>
            <person name="Dong L."/>
            <person name="Ji J."/>
            <person name="Chen P."/>
            <person name="Wu S."/>
            <person name="Liu J."/>
            <person name="Xiao Y."/>
            <person name="Bu D."/>
            <person name="Tan J."/>
            <person name="Yang L."/>
            <person name="Ye C."/>
            <person name="Zhang J."/>
            <person name="Xu J."/>
            <person name="Zhou Y."/>
            <person name="Yu Y."/>
            <person name="Zhang B."/>
            <person name="Zhuang S."/>
            <person name="Wei H."/>
            <person name="Liu B."/>
            <person name="Lei M."/>
            <person name="Yu H."/>
            <person name="Li Y."/>
            <person name="Xu H."/>
            <person name="Wei S."/>
            <person name="He X."/>
            <person name="Fang L."/>
            <person name="Zhang Z."/>
            <person name="Zhang Y."/>
            <person name="Huang X."/>
            <person name="Su Z."/>
            <person name="Tong W."/>
            <person name="Li J."/>
            <person name="Tong Z."/>
            <person name="Li S."/>
            <person name="Ye J."/>
            <person name="Wang L."/>
            <person name="Fang L."/>
            <person name="Lei T."/>
            <person name="Chen C."/>
            <person name="Chen H."/>
            <person name="Xu Z."/>
            <person name="Li H."/>
            <person name="Huang H."/>
            <person name="Zhang F."/>
            <person name="Xu H."/>
            <person name="Li N."/>
            <person name="Zhao C."/>
            <person name="Li S."/>
            <person name="Dong L."/>
            <person name="Huang Y."/>
            <person name="Li L."/>
            <person name="Xi Y."/>
            <person name="Qi Q."/>
            <person name="Li W."/>
            <person name="Zhang B."/>
            <person name="Hu W."/>
            <person name="Zhang Y."/>
            <person name="Tian X."/>
            <person name="Jiao Y."/>
            <person name="Liang X."/>
            <person name="Jin J."/>
            <person name="Gao L."/>
            <person name="Zheng W."/>
            <person name="Hao B."/>
            <person name="Liu S."/>
            <person name="Wang W."/>
            <person name="Yuan L."/>
            <person name="Cao M."/>
            <person name="McDermott J."/>
            <person name="Samudrala R."/>
            <person name="Wang J."/>
            <person name="Wong G.K."/>
            <person name="Yang H."/>
        </authorList>
    </citation>
    <scope>NUCLEOTIDE SEQUENCE [LARGE SCALE GENOMIC DNA]</scope>
    <source>
        <strain evidence="36">cv. 93-11</strain>
    </source>
</reference>
<evidence type="ECO:0000256" key="14">
    <source>
        <dbReference type="ARBA" id="ARBA00022692"/>
    </source>
</evidence>
<dbReference type="PROSITE" id="PS50011">
    <property type="entry name" value="PROTEIN_KINASE_DOM"/>
    <property type="match status" value="1"/>
</dbReference>
<keyword evidence="14 32" id="KW-0812">Transmembrane</keyword>
<keyword evidence="25" id="KW-0325">Glycoprotein</keyword>
<evidence type="ECO:0000256" key="32">
    <source>
        <dbReference type="SAM" id="Phobius"/>
    </source>
</evidence>
<comment type="catalytic activity">
    <reaction evidence="27">
        <text>L-seryl-[protein] + ATP = O-phospho-L-seryl-[protein] + ADP + H(+)</text>
        <dbReference type="Rhea" id="RHEA:17989"/>
        <dbReference type="Rhea" id="RHEA-COMP:9863"/>
        <dbReference type="Rhea" id="RHEA-COMP:11604"/>
        <dbReference type="ChEBI" id="CHEBI:15378"/>
        <dbReference type="ChEBI" id="CHEBI:29999"/>
        <dbReference type="ChEBI" id="CHEBI:30616"/>
        <dbReference type="ChEBI" id="CHEBI:83421"/>
        <dbReference type="ChEBI" id="CHEBI:456216"/>
        <dbReference type="EC" id="2.7.11.1"/>
    </reaction>
</comment>
<evidence type="ECO:0000313" key="36">
    <source>
        <dbReference type="Proteomes" id="UP000007015"/>
    </source>
</evidence>
<evidence type="ECO:0000256" key="5">
    <source>
        <dbReference type="ARBA" id="ARBA00008684"/>
    </source>
</evidence>
<dbReference type="InterPro" id="IPR050647">
    <property type="entry name" value="Plant_LRR-RLKs"/>
</dbReference>
<keyword evidence="17 31" id="KW-0547">Nucleotide-binding</keyword>
<organism evidence="35 36">
    <name type="scientific">Oryza sativa subsp. indica</name>
    <name type="common">Rice</name>
    <dbReference type="NCBI Taxonomy" id="39946"/>
    <lineage>
        <taxon>Eukaryota</taxon>
        <taxon>Viridiplantae</taxon>
        <taxon>Streptophyta</taxon>
        <taxon>Embryophyta</taxon>
        <taxon>Tracheophyta</taxon>
        <taxon>Spermatophyta</taxon>
        <taxon>Magnoliopsida</taxon>
        <taxon>Liliopsida</taxon>
        <taxon>Poales</taxon>
        <taxon>Poaceae</taxon>
        <taxon>BOP clade</taxon>
        <taxon>Oryzoideae</taxon>
        <taxon>Oryzeae</taxon>
        <taxon>Oryzinae</taxon>
        <taxon>Oryza</taxon>
        <taxon>Oryza sativa</taxon>
    </lineage>
</organism>
<dbReference type="GO" id="GO:0009742">
    <property type="term" value="P:brassinosteroid mediated signaling pathway"/>
    <property type="evidence" value="ECO:0007669"/>
    <property type="project" value="UniProtKB-KW"/>
</dbReference>
<keyword evidence="8" id="KW-1003">Cell membrane</keyword>
<evidence type="ECO:0000256" key="13">
    <source>
        <dbReference type="ARBA" id="ARBA00022679"/>
    </source>
</evidence>
<dbReference type="OMA" id="NCTERQI"/>
<evidence type="ECO:0000256" key="17">
    <source>
        <dbReference type="ARBA" id="ARBA00022741"/>
    </source>
</evidence>
<evidence type="ECO:0000259" key="34">
    <source>
        <dbReference type="PROSITE" id="PS50011"/>
    </source>
</evidence>
<comment type="cofactor">
    <cofactor evidence="1">
        <name>Mn(2+)</name>
        <dbReference type="ChEBI" id="CHEBI:29035"/>
    </cofactor>
</comment>
<feature type="signal peptide" evidence="33">
    <location>
        <begin position="1"/>
        <end position="17"/>
    </location>
</feature>
<dbReference type="GO" id="GO:0005524">
    <property type="term" value="F:ATP binding"/>
    <property type="evidence" value="ECO:0007669"/>
    <property type="project" value="UniProtKB-UniRule"/>
</dbReference>
<proteinExistence type="inferred from homology"/>
<keyword evidence="36" id="KW-1185">Reference proteome</keyword>
<evidence type="ECO:0000256" key="11">
    <source>
        <dbReference type="ARBA" id="ARBA00022614"/>
    </source>
</evidence>
<sequence>MPIGLLLLVLIAWSSEAVICNSLNESEIDRRSLLEFKKGISMDPQKALMSWNDSTLLCNWEGVLCRVKTPRRVTSLNLTNRGLVGKISPSLGNLTFLKFLLLPTNSLTGEIPSSFGYLHRLQFLYLSNNTLQGMIPDLTNCSNLKAIWLDSNDLVGQIPNILPPHLQQLQLYNNNLTGTIPSYLANITSLKELIFVSNQIEGNIPNEFAKLPNLKVLYAGANKLEDAPLHDDIGNAKQLTYLQLSSNNITGYIPSTLDNCESLEDIELDHNVFSGSIPTTLGNIKTLKVLKLSNNNLTGSIPASLGNLQLLEQLDLSFNNLKGEVPTKGIFKNATAMRVDGNEGLCGGSLELHLLTCSNKPLDSVKHKQSILLKVVLPMTIMVSLVAAISIMWFCKRKHKRQSISSPSFGRKFPKVSYHDLVRATEGFSTSNLIGRGRYGSVYQGKLFEGRNVVAVKVFNLETRGAGKSFIAECNALKNVRHRNLVTILTACSSIDSAGNDFKALVYEFMPQGDLHNLLYSTRDGDGSSNLRNVSLAQRLSIAVDVSDALAYLHHNHQGTIVHSDIKPSNILLNDDMTAHVGDFGLARFKSDSATSSFVNSNSTSSIAIKGTIGYVAPECAEDGQVSTASDVYSFGIVLLEIFIRKKPTDDMFKDGLSIVKYTEINLPEMLQIVDPQLLQELHIWHETPTDVEKNEVNCLLSVLNIGLNCTRLVPSERMSMQEVASKLHGIRDEYLRGD</sequence>
<dbReference type="GO" id="GO:0005886">
    <property type="term" value="C:plasma membrane"/>
    <property type="evidence" value="ECO:0007669"/>
    <property type="project" value="UniProtKB-SubCell"/>
</dbReference>
<evidence type="ECO:0000256" key="30">
    <source>
        <dbReference type="ARBA" id="ARBA00072040"/>
    </source>
</evidence>
<evidence type="ECO:0000256" key="33">
    <source>
        <dbReference type="SAM" id="SignalP"/>
    </source>
</evidence>
<dbReference type="PROSITE" id="PS00108">
    <property type="entry name" value="PROTEIN_KINASE_ST"/>
    <property type="match status" value="1"/>
</dbReference>
<dbReference type="Pfam" id="PF13855">
    <property type="entry name" value="LRR_8"/>
    <property type="match status" value="1"/>
</dbReference>
<keyword evidence="18" id="KW-0418">Kinase</keyword>
<keyword evidence="20" id="KW-0256">Endoplasmic reticulum</keyword>
<dbReference type="GO" id="GO:0005789">
    <property type="term" value="C:endoplasmic reticulum membrane"/>
    <property type="evidence" value="ECO:0007669"/>
    <property type="project" value="UniProtKB-SubCell"/>
</dbReference>
<keyword evidence="12" id="KW-1070">Brassinosteroid signaling pathway</keyword>
<dbReference type="Gene3D" id="3.30.200.20">
    <property type="entry name" value="Phosphorylase Kinase, domain 1"/>
    <property type="match status" value="1"/>
</dbReference>
<name>B8BJD0_ORYSI</name>
<dbReference type="InterPro" id="IPR001245">
    <property type="entry name" value="Ser-Thr/Tyr_kinase_cat_dom"/>
</dbReference>
<comment type="function">
    <text evidence="28">Receptor kinase that detects X.oryzae pv. oryzae protein Ax21 to promote innate immunity. Following X.oryzae pv. oryzae protein Ax21 detection, undergoes cleavage, releasing the processed protein kinase Xa21 chain.</text>
</comment>
<comment type="catalytic activity">
    <reaction evidence="26">
        <text>L-threonyl-[protein] + ATP = O-phospho-L-threonyl-[protein] + ADP + H(+)</text>
        <dbReference type="Rhea" id="RHEA:46608"/>
        <dbReference type="Rhea" id="RHEA-COMP:11060"/>
        <dbReference type="Rhea" id="RHEA-COMP:11605"/>
        <dbReference type="ChEBI" id="CHEBI:15378"/>
        <dbReference type="ChEBI" id="CHEBI:30013"/>
        <dbReference type="ChEBI" id="CHEBI:30616"/>
        <dbReference type="ChEBI" id="CHEBI:61977"/>
        <dbReference type="ChEBI" id="CHEBI:456216"/>
        <dbReference type="EC" id="2.7.11.1"/>
    </reaction>
</comment>
<evidence type="ECO:0000256" key="15">
    <source>
        <dbReference type="ARBA" id="ARBA00022729"/>
    </source>
</evidence>
<dbReference type="GO" id="GO:0004674">
    <property type="term" value="F:protein serine/threonine kinase activity"/>
    <property type="evidence" value="ECO:0007669"/>
    <property type="project" value="UniProtKB-KW"/>
</dbReference>
<dbReference type="Gene3D" id="1.10.510.10">
    <property type="entry name" value="Transferase(Phosphotransferase) domain 1"/>
    <property type="match status" value="1"/>
</dbReference>
<evidence type="ECO:0000256" key="9">
    <source>
        <dbReference type="ARBA" id="ARBA00022527"/>
    </source>
</evidence>
<dbReference type="AlphaFoldDB" id="B8BJD0"/>
<protein>
    <recommendedName>
        <fullName evidence="30">Receptor kinase-like protein Xa21</fullName>
        <ecNumber evidence="7">2.7.11.1</ecNumber>
    </recommendedName>
</protein>
<dbReference type="SUPFAM" id="SSF56112">
    <property type="entry name" value="Protein kinase-like (PK-like)"/>
    <property type="match status" value="1"/>
</dbReference>
<keyword evidence="10" id="KW-0597">Phosphoprotein</keyword>
<evidence type="ECO:0000256" key="8">
    <source>
        <dbReference type="ARBA" id="ARBA00022475"/>
    </source>
</evidence>
<evidence type="ECO:0000256" key="31">
    <source>
        <dbReference type="PROSITE-ProRule" id="PRU10141"/>
    </source>
</evidence>
<dbReference type="SMART" id="SM00369">
    <property type="entry name" value="LRR_TYP"/>
    <property type="match status" value="3"/>
</dbReference>
<evidence type="ECO:0000256" key="12">
    <source>
        <dbReference type="ARBA" id="ARBA00022626"/>
    </source>
</evidence>
<dbReference type="PROSITE" id="PS00107">
    <property type="entry name" value="PROTEIN_KINASE_ATP"/>
    <property type="match status" value="1"/>
</dbReference>
<dbReference type="Gramene" id="BGIOSGA034905-TA">
    <property type="protein sequence ID" value="BGIOSGA034905-PA"/>
    <property type="gene ID" value="BGIOSGA034905"/>
</dbReference>
<evidence type="ECO:0000256" key="10">
    <source>
        <dbReference type="ARBA" id="ARBA00022553"/>
    </source>
</evidence>
<evidence type="ECO:0000256" key="24">
    <source>
        <dbReference type="ARBA" id="ARBA00023170"/>
    </source>
</evidence>
<evidence type="ECO:0000256" key="4">
    <source>
        <dbReference type="ARBA" id="ARBA00004389"/>
    </source>
</evidence>
<evidence type="ECO:0000256" key="20">
    <source>
        <dbReference type="ARBA" id="ARBA00022824"/>
    </source>
</evidence>
<comment type="similarity">
    <text evidence="5">Belongs to the protein kinase superfamily. Ser/Thr protein kinase family.</text>
</comment>
<feature type="domain" description="Protein kinase" evidence="34">
    <location>
        <begin position="428"/>
        <end position="736"/>
    </location>
</feature>
<evidence type="ECO:0000256" key="19">
    <source>
        <dbReference type="ARBA" id="ARBA00022821"/>
    </source>
</evidence>
<evidence type="ECO:0000256" key="6">
    <source>
        <dbReference type="ARBA" id="ARBA00009592"/>
    </source>
</evidence>
<feature type="chain" id="PRO_5002868937" description="Receptor kinase-like protein Xa21" evidence="33">
    <location>
        <begin position="18"/>
        <end position="739"/>
    </location>
</feature>
<comment type="cofactor">
    <cofactor evidence="2">
        <name>Mg(2+)</name>
        <dbReference type="ChEBI" id="CHEBI:18420"/>
    </cofactor>
</comment>
<evidence type="ECO:0000256" key="16">
    <source>
        <dbReference type="ARBA" id="ARBA00022737"/>
    </source>
</evidence>
<evidence type="ECO:0000313" key="35">
    <source>
        <dbReference type="EMBL" id="EEC67766.1"/>
    </source>
</evidence>
<evidence type="ECO:0000256" key="21">
    <source>
        <dbReference type="ARBA" id="ARBA00022840"/>
    </source>
</evidence>
<dbReference type="SUPFAM" id="SSF52058">
    <property type="entry name" value="L domain-like"/>
    <property type="match status" value="1"/>
</dbReference>
<keyword evidence="16" id="KW-0677">Repeat</keyword>
<keyword evidence="22 32" id="KW-1133">Transmembrane helix</keyword>
<dbReference type="InterPro" id="IPR013210">
    <property type="entry name" value="LRR_N_plant-typ"/>
</dbReference>
<dbReference type="EC" id="2.7.11.1" evidence="7"/>
<keyword evidence="11" id="KW-0433">Leucine-rich repeat</keyword>
<dbReference type="HOGENOM" id="CLU_000288_92_6_1"/>
<evidence type="ECO:0000256" key="28">
    <source>
        <dbReference type="ARBA" id="ARBA00054320"/>
    </source>
</evidence>
<dbReference type="EMBL" id="CM000136">
    <property type="protein sequence ID" value="EEC67766.1"/>
    <property type="molecule type" value="Genomic_DNA"/>
</dbReference>
<keyword evidence="24" id="KW-0675">Receptor</keyword>
<dbReference type="STRING" id="39946.B8BJD0"/>
<dbReference type="FunFam" id="3.80.10.10:FF:000565">
    <property type="entry name" value="Leucine-rich repeat receptor-like kinase protein FLORAL ORGAN NUMBER1"/>
    <property type="match status" value="1"/>
</dbReference>
<dbReference type="Proteomes" id="UP000007015">
    <property type="component" value="Chromosome 11"/>
</dbReference>
<dbReference type="PANTHER" id="PTHR48056">
    <property type="entry name" value="LRR RECEPTOR-LIKE SERINE/THREONINE-PROTEIN KINASE-RELATED"/>
    <property type="match status" value="1"/>
</dbReference>
<dbReference type="Pfam" id="PF08263">
    <property type="entry name" value="LRRNT_2"/>
    <property type="match status" value="1"/>
</dbReference>
<evidence type="ECO:0000256" key="2">
    <source>
        <dbReference type="ARBA" id="ARBA00001946"/>
    </source>
</evidence>
<evidence type="ECO:0000256" key="7">
    <source>
        <dbReference type="ARBA" id="ARBA00012513"/>
    </source>
</evidence>
<evidence type="ECO:0000256" key="25">
    <source>
        <dbReference type="ARBA" id="ARBA00023180"/>
    </source>
</evidence>
<dbReference type="PANTHER" id="PTHR48056:SF89">
    <property type="entry name" value="OS06G0585982 PROTEIN"/>
    <property type="match status" value="1"/>
</dbReference>
<keyword evidence="13" id="KW-0808">Transferase</keyword>
<keyword evidence="21 31" id="KW-0067">ATP-binding</keyword>
<dbReference type="GO" id="GO:0033612">
    <property type="term" value="F:receptor serine/threonine kinase binding"/>
    <property type="evidence" value="ECO:0007669"/>
    <property type="project" value="TreeGrafter"/>
</dbReference>
<comment type="subcellular location">
    <subcellularLocation>
        <location evidence="3">Cell membrane</location>
        <topology evidence="3">Single-pass membrane protein</topology>
    </subcellularLocation>
    <subcellularLocation>
        <location evidence="4">Endoplasmic reticulum membrane</location>
        <topology evidence="4">Single-pass membrane protein</topology>
    </subcellularLocation>
</comment>
<evidence type="ECO:0000256" key="26">
    <source>
        <dbReference type="ARBA" id="ARBA00047899"/>
    </source>
</evidence>
<dbReference type="FunFam" id="3.30.200.20:FF:000432">
    <property type="entry name" value="LRR receptor-like serine/threonine-protein kinase EFR"/>
    <property type="match status" value="1"/>
</dbReference>
<dbReference type="InterPro" id="IPR001611">
    <property type="entry name" value="Leu-rich_rpt"/>
</dbReference>
<dbReference type="Gene3D" id="3.80.10.10">
    <property type="entry name" value="Ribonuclease Inhibitor"/>
    <property type="match status" value="3"/>
</dbReference>
<keyword evidence="23 32" id="KW-0472">Membrane</keyword>
<keyword evidence="15 33" id="KW-0732">Signal</keyword>
<dbReference type="Pfam" id="PF07714">
    <property type="entry name" value="PK_Tyr_Ser-Thr"/>
    <property type="match status" value="1"/>
</dbReference>
<evidence type="ECO:0000256" key="1">
    <source>
        <dbReference type="ARBA" id="ARBA00001936"/>
    </source>
</evidence>
<dbReference type="Pfam" id="PF00560">
    <property type="entry name" value="LRR_1"/>
    <property type="match status" value="3"/>
</dbReference>